<feature type="transmembrane region" description="Helical" evidence="1">
    <location>
        <begin position="110"/>
        <end position="128"/>
    </location>
</feature>
<feature type="transmembrane region" description="Helical" evidence="1">
    <location>
        <begin position="414"/>
        <end position="431"/>
    </location>
</feature>
<feature type="transmembrane region" description="Helical" evidence="1">
    <location>
        <begin position="830"/>
        <end position="848"/>
    </location>
</feature>
<feature type="transmembrane region" description="Helical" evidence="1">
    <location>
        <begin position="187"/>
        <end position="214"/>
    </location>
</feature>
<protein>
    <submittedName>
        <fullName evidence="2">YfhO family protein</fullName>
    </submittedName>
</protein>
<reference evidence="2 3" key="1">
    <citation type="submission" date="2024-04" db="EMBL/GenBank/DDBJ databases">
        <title>Human intestinal bacterial collection.</title>
        <authorList>
            <person name="Pauvert C."/>
            <person name="Hitch T.C.A."/>
            <person name="Clavel T."/>
        </authorList>
    </citation>
    <scope>NUCLEOTIDE SEQUENCE [LARGE SCALE GENOMIC DNA]</scope>
    <source>
        <strain evidence="2 3">CLA-AA-H249</strain>
    </source>
</reference>
<feature type="transmembrane region" description="Helical" evidence="1">
    <location>
        <begin position="71"/>
        <end position="90"/>
    </location>
</feature>
<keyword evidence="1" id="KW-0812">Transmembrane</keyword>
<evidence type="ECO:0000313" key="2">
    <source>
        <dbReference type="EMBL" id="MEQ2710894.1"/>
    </source>
</evidence>
<keyword evidence="1" id="KW-1133">Transmembrane helix</keyword>
<feature type="transmembrane region" description="Helical" evidence="1">
    <location>
        <begin position="325"/>
        <end position="345"/>
    </location>
</feature>
<name>A0ABV1IUI9_9FIRM</name>
<dbReference type="EMBL" id="JBBNIN010000008">
    <property type="protein sequence ID" value="MEQ2710894.1"/>
    <property type="molecule type" value="Genomic_DNA"/>
</dbReference>
<evidence type="ECO:0000313" key="3">
    <source>
        <dbReference type="Proteomes" id="UP001482154"/>
    </source>
</evidence>
<gene>
    <name evidence="2" type="ORF">AAAU51_06895</name>
</gene>
<proteinExistence type="predicted"/>
<keyword evidence="3" id="KW-1185">Reference proteome</keyword>
<accession>A0ABV1IUI9</accession>
<dbReference type="Pfam" id="PF09586">
    <property type="entry name" value="YfhO"/>
    <property type="match status" value="1"/>
</dbReference>
<feature type="transmembrane region" description="Helical" evidence="1">
    <location>
        <begin position="440"/>
        <end position="461"/>
    </location>
</feature>
<feature type="transmembrane region" description="Helical" evidence="1">
    <location>
        <begin position="234"/>
        <end position="254"/>
    </location>
</feature>
<feature type="transmembrane region" description="Helical" evidence="1">
    <location>
        <begin position="295"/>
        <end position="313"/>
    </location>
</feature>
<feature type="transmembrane region" description="Helical" evidence="1">
    <location>
        <begin position="42"/>
        <end position="59"/>
    </location>
</feature>
<feature type="transmembrane region" description="Helical" evidence="1">
    <location>
        <begin position="357"/>
        <end position="376"/>
    </location>
</feature>
<feature type="transmembrane region" description="Helical" evidence="1">
    <location>
        <begin position="383"/>
        <end position="402"/>
    </location>
</feature>
<organism evidence="2 3">
    <name type="scientific">Anaerostipes amylophilus</name>
    <dbReference type="NCBI Taxonomy" id="2981779"/>
    <lineage>
        <taxon>Bacteria</taxon>
        <taxon>Bacillati</taxon>
        <taxon>Bacillota</taxon>
        <taxon>Clostridia</taxon>
        <taxon>Lachnospirales</taxon>
        <taxon>Lachnospiraceae</taxon>
        <taxon>Anaerostipes</taxon>
    </lineage>
</organism>
<comment type="caution">
    <text evidence="2">The sequence shown here is derived from an EMBL/GenBank/DDBJ whole genome shotgun (WGS) entry which is preliminary data.</text>
</comment>
<dbReference type="InterPro" id="IPR018580">
    <property type="entry name" value="Uncharacterised_YfhO"/>
</dbReference>
<dbReference type="Proteomes" id="UP001482154">
    <property type="component" value="Unassembled WGS sequence"/>
</dbReference>
<keyword evidence="1" id="KW-0472">Membrane</keyword>
<dbReference type="PANTHER" id="PTHR38454:SF1">
    <property type="entry name" value="INTEGRAL MEMBRANE PROTEIN"/>
    <property type="match status" value="1"/>
</dbReference>
<feature type="transmembrane region" description="Helical" evidence="1">
    <location>
        <begin position="137"/>
        <end position="153"/>
    </location>
</feature>
<evidence type="ECO:0000256" key="1">
    <source>
        <dbReference type="SAM" id="Phobius"/>
    </source>
</evidence>
<sequence length="884" mass="101484">MTNKIKDTLKNHKYLLLSFFLPLLILEGIAIAEKIQPFGSGSFLIVDALHQYLPFFADYQEKLKHMDSMFYSFHAGLGYNFLGLWAYYLASPLNLVIALVPKSMLTMVLSHLYVLKIALCCFTAAFYFRKRRGKDEISIVAFGMAYGLCSYMVGYSWNIMWMEVMMMLPLILYGVDKLIKEHDGRFYCITLFISLWCNFYMSYMTCLFLILWYLLYPHKNIKEFFLNGLRFAGYSLLSGAMAAVVLLPAYLGIMQTSSAKLDFPKQLWYGTFGNIFSRHFLGTTPLTMAVDDSKINLYCGILTLLMAGFYLAVREIRLIDKIRRLLLLVFLFFSFNMPILGYIWHGFHDQYGIPNRYAFLYIFALLAMAYEGYCVLARGQRKISMGIYTSVILFGILIETAIQTVTVKIEMKTVYTTLAAIIVYMVCFGLYQKKVLRKKIFTTLICFLFMIETVAMAVMGFQENGTVDTDDYFQDTKSITEVKKQYQKDVETRMELISGRMLDESIWHTLNGMTLFGSTAQGNVVDMMDQLGFYTGVNEYLYEGATPFTNDLFSMKYQIFRPYDTKRTEFKLKESIGNVTVYKNTDKTALAYAMDDMVKTWDYQDYNPFYVQNDLATSAFDVDELFHMIETEKPKLNNCKITSDNGDGEYVFENTSAQPDNMVFTIKSSKARQLYVHFDGSQVENTVIEKNGEQILTGRLDSQIIYLGNVQKGDVIRIKMQLKQDDVMSGVVRLTAAELDEEAMEKLAQKMQENAWKLTNAKGNQLSGTIDVQEEKMLFFSIPYDKGWNVKIDGKAVKTKALGKAFLTVKVPEGKHKITLIYVSPGFKEGAILSIVGFVIFLLLLYLFRKKKISNIQQNLRENYGTLIKEILPHDMGGNDNKEE</sequence>
<dbReference type="RefSeq" id="WP_349110782.1">
    <property type="nucleotide sequence ID" value="NZ_JBBNIN010000008.1"/>
</dbReference>
<dbReference type="PANTHER" id="PTHR38454">
    <property type="entry name" value="INTEGRAL MEMBRANE PROTEIN-RELATED"/>
    <property type="match status" value="1"/>
</dbReference>